<dbReference type="InterPro" id="IPR021315">
    <property type="entry name" value="Gap/Sap"/>
</dbReference>
<feature type="transmembrane region" description="Helical" evidence="1">
    <location>
        <begin position="200"/>
        <end position="216"/>
    </location>
</feature>
<gene>
    <name evidence="2" type="ORF">GCM10023216_18630</name>
</gene>
<reference evidence="3" key="1">
    <citation type="journal article" date="2019" name="Int. J. Syst. Evol. Microbiol.">
        <title>The Global Catalogue of Microorganisms (GCM) 10K type strain sequencing project: providing services to taxonomists for standard genome sequencing and annotation.</title>
        <authorList>
            <consortium name="The Broad Institute Genomics Platform"/>
            <consortium name="The Broad Institute Genome Sequencing Center for Infectious Disease"/>
            <person name="Wu L."/>
            <person name="Ma J."/>
        </authorList>
    </citation>
    <scope>NUCLEOTIDE SEQUENCE [LARGE SCALE GENOMIC DNA]</scope>
    <source>
        <strain evidence="3">JCM 18063</strain>
    </source>
</reference>
<organism evidence="2 3">
    <name type="scientific">Isoptericola chiayiensis</name>
    <dbReference type="NCBI Taxonomy" id="579446"/>
    <lineage>
        <taxon>Bacteria</taxon>
        <taxon>Bacillati</taxon>
        <taxon>Actinomycetota</taxon>
        <taxon>Actinomycetes</taxon>
        <taxon>Micrococcales</taxon>
        <taxon>Promicromonosporaceae</taxon>
        <taxon>Isoptericola</taxon>
    </lineage>
</organism>
<keyword evidence="1" id="KW-0812">Transmembrane</keyword>
<dbReference type="Pfam" id="PF11139">
    <property type="entry name" value="SfLAP"/>
    <property type="match status" value="1"/>
</dbReference>
<keyword evidence="1" id="KW-1133">Transmembrane helix</keyword>
<accession>A0ABP8YEL2</accession>
<dbReference type="EMBL" id="BAABID010000008">
    <property type="protein sequence ID" value="GAA4727749.1"/>
    <property type="molecule type" value="Genomic_DNA"/>
</dbReference>
<comment type="caution">
    <text evidence="2">The sequence shown here is derived from an EMBL/GenBank/DDBJ whole genome shotgun (WGS) entry which is preliminary data.</text>
</comment>
<sequence>MGAAIGAALPVAVGIAISPLPVVAVALMLVSSRPRANALTFLAAWSVTVAAVVLVVALAAGQTSAPGHDPARWTGWLRIALGAALLLLALRRWRARPRGDGAPDQPRWMSAVESFTPVRSAGLAALLAGVNPKNLLLAVSAGVSVAGATADTTATLMAAVVLAAAASLGVAAPVVVYLAAGDRAGPRLEEIRTWLVRHDAVIMAVLLVVLGAKLIGDGISVL</sequence>
<keyword evidence="1" id="KW-0472">Membrane</keyword>
<dbReference type="Proteomes" id="UP001500956">
    <property type="component" value="Unassembled WGS sequence"/>
</dbReference>
<feature type="transmembrane region" description="Helical" evidence="1">
    <location>
        <begin position="73"/>
        <end position="90"/>
    </location>
</feature>
<evidence type="ECO:0000313" key="2">
    <source>
        <dbReference type="EMBL" id="GAA4727749.1"/>
    </source>
</evidence>
<proteinExistence type="predicted"/>
<name>A0ABP8YEL2_9MICO</name>
<feature type="transmembrane region" description="Helical" evidence="1">
    <location>
        <begin position="42"/>
        <end position="61"/>
    </location>
</feature>
<evidence type="ECO:0000313" key="3">
    <source>
        <dbReference type="Proteomes" id="UP001500956"/>
    </source>
</evidence>
<feature type="transmembrane region" description="Helical" evidence="1">
    <location>
        <begin position="6"/>
        <end position="30"/>
    </location>
</feature>
<feature type="transmembrane region" description="Helical" evidence="1">
    <location>
        <begin position="156"/>
        <end position="179"/>
    </location>
</feature>
<dbReference type="RefSeq" id="WP_172149816.1">
    <property type="nucleotide sequence ID" value="NZ_BAABID010000008.1"/>
</dbReference>
<protein>
    <submittedName>
        <fullName evidence="2">GAP family protein</fullName>
    </submittedName>
</protein>
<evidence type="ECO:0000256" key="1">
    <source>
        <dbReference type="SAM" id="Phobius"/>
    </source>
</evidence>
<keyword evidence="3" id="KW-1185">Reference proteome</keyword>